<proteinExistence type="predicted"/>
<dbReference type="Proteomes" id="UP001060085">
    <property type="component" value="Linkage Group LG04"/>
</dbReference>
<comment type="caution">
    <text evidence="1">The sequence shown here is derived from an EMBL/GenBank/DDBJ whole genome shotgun (WGS) entry which is preliminary data.</text>
</comment>
<gene>
    <name evidence="1" type="ORF">M9H77_19017</name>
</gene>
<keyword evidence="2" id="KW-1185">Reference proteome</keyword>
<protein>
    <submittedName>
        <fullName evidence="1">Uncharacterized protein</fullName>
    </submittedName>
</protein>
<sequence>MLEEQGSSAKNRTPAQQALLNDPSSPPITWKYENLLVMHIRCLVLAKFIRTKKIIINRQHENSDQVYKAGESKSQPKVTIFSLDSFSPSNSSVNATKCRTSHWHPVS</sequence>
<evidence type="ECO:0000313" key="1">
    <source>
        <dbReference type="EMBL" id="KAI5669164.1"/>
    </source>
</evidence>
<dbReference type="EMBL" id="CM044704">
    <property type="protein sequence ID" value="KAI5669164.1"/>
    <property type="molecule type" value="Genomic_DNA"/>
</dbReference>
<reference evidence="2" key="1">
    <citation type="journal article" date="2023" name="Nat. Plants">
        <title>Single-cell RNA sequencing provides a high-resolution roadmap for understanding the multicellular compartmentation of specialized metabolism.</title>
        <authorList>
            <person name="Sun S."/>
            <person name="Shen X."/>
            <person name="Li Y."/>
            <person name="Li Y."/>
            <person name="Wang S."/>
            <person name="Li R."/>
            <person name="Zhang H."/>
            <person name="Shen G."/>
            <person name="Guo B."/>
            <person name="Wei J."/>
            <person name="Xu J."/>
            <person name="St-Pierre B."/>
            <person name="Chen S."/>
            <person name="Sun C."/>
        </authorList>
    </citation>
    <scope>NUCLEOTIDE SEQUENCE [LARGE SCALE GENOMIC DNA]</scope>
</reference>
<organism evidence="1 2">
    <name type="scientific">Catharanthus roseus</name>
    <name type="common">Madagascar periwinkle</name>
    <name type="synonym">Vinca rosea</name>
    <dbReference type="NCBI Taxonomy" id="4058"/>
    <lineage>
        <taxon>Eukaryota</taxon>
        <taxon>Viridiplantae</taxon>
        <taxon>Streptophyta</taxon>
        <taxon>Embryophyta</taxon>
        <taxon>Tracheophyta</taxon>
        <taxon>Spermatophyta</taxon>
        <taxon>Magnoliopsida</taxon>
        <taxon>eudicotyledons</taxon>
        <taxon>Gunneridae</taxon>
        <taxon>Pentapetalae</taxon>
        <taxon>asterids</taxon>
        <taxon>lamiids</taxon>
        <taxon>Gentianales</taxon>
        <taxon>Apocynaceae</taxon>
        <taxon>Rauvolfioideae</taxon>
        <taxon>Vinceae</taxon>
        <taxon>Catharanthinae</taxon>
        <taxon>Catharanthus</taxon>
    </lineage>
</organism>
<name>A0ACC0B942_CATRO</name>
<evidence type="ECO:0000313" key="2">
    <source>
        <dbReference type="Proteomes" id="UP001060085"/>
    </source>
</evidence>
<accession>A0ACC0B942</accession>